<dbReference type="InterPro" id="IPR036249">
    <property type="entry name" value="Thioredoxin-like_sf"/>
</dbReference>
<dbReference type="eggNOG" id="COG2388">
    <property type="taxonomic scope" value="Bacteria"/>
</dbReference>
<organism evidence="2 3">
    <name type="scientific">Galbibacter orientalis DSM 19592</name>
    <dbReference type="NCBI Taxonomy" id="926559"/>
    <lineage>
        <taxon>Bacteria</taxon>
        <taxon>Pseudomonadati</taxon>
        <taxon>Bacteroidota</taxon>
        <taxon>Flavobacteriia</taxon>
        <taxon>Flavobacteriales</taxon>
        <taxon>Flavobacteriaceae</taxon>
        <taxon>Galbibacter</taxon>
    </lineage>
</organism>
<dbReference type="RefSeq" id="WP_008611353.1">
    <property type="nucleotide sequence ID" value="NZ_JH651379.1"/>
</dbReference>
<evidence type="ECO:0000259" key="1">
    <source>
        <dbReference type="PROSITE" id="PS51729"/>
    </source>
</evidence>
<dbReference type="InterPro" id="IPR016181">
    <property type="entry name" value="Acyl_CoA_acyltransferase"/>
</dbReference>
<reference evidence="2 3" key="1">
    <citation type="submission" date="2012-02" db="EMBL/GenBank/DDBJ databases">
        <title>Improved High-Quality Draft genome of Joostella marina DSM 19592.</title>
        <authorList>
            <consortium name="US DOE Joint Genome Institute (JGI-PGF)"/>
            <person name="Lucas S."/>
            <person name="Copeland A."/>
            <person name="Lapidus A."/>
            <person name="Bruce D."/>
            <person name="Goodwin L."/>
            <person name="Pitluck S."/>
            <person name="Peters L."/>
            <person name="Chertkov O."/>
            <person name="Ovchinnikova G."/>
            <person name="Kyrpides N."/>
            <person name="Mavromatis K."/>
            <person name="Detter J.C."/>
            <person name="Han C."/>
            <person name="Land M."/>
            <person name="Hauser L."/>
            <person name="Markowitz V."/>
            <person name="Cheng J.-F."/>
            <person name="Hugenholtz P."/>
            <person name="Woyke T."/>
            <person name="Wu D."/>
            <person name="Tindall B."/>
            <person name="Brambilla E."/>
            <person name="Klenk H.-P."/>
            <person name="Eisen J.A."/>
        </authorList>
    </citation>
    <scope>NUCLEOTIDE SEQUENCE [LARGE SCALE GENOMIC DNA]</scope>
    <source>
        <strain evidence="2 3">DSM 19592</strain>
    </source>
</reference>
<dbReference type="SUPFAM" id="SSF55729">
    <property type="entry name" value="Acyl-CoA N-acyltransferases (Nat)"/>
    <property type="match status" value="1"/>
</dbReference>
<dbReference type="STRING" id="926559.JoomaDRAFT_1188"/>
<proteinExistence type="predicted"/>
<dbReference type="PANTHER" id="PTHR31435">
    <property type="entry name" value="PROTEIN NATD1"/>
    <property type="match status" value="1"/>
</dbReference>
<protein>
    <submittedName>
        <fullName evidence="2">Putative acetyltransferase</fullName>
    </submittedName>
</protein>
<dbReference type="SUPFAM" id="SSF52833">
    <property type="entry name" value="Thioredoxin-like"/>
    <property type="match status" value="1"/>
</dbReference>
<feature type="domain" description="N-acetyltransferase" evidence="1">
    <location>
        <begin position="92"/>
        <end position="177"/>
    </location>
</feature>
<dbReference type="GO" id="GO:0016740">
    <property type="term" value="F:transferase activity"/>
    <property type="evidence" value="ECO:0007669"/>
    <property type="project" value="UniProtKB-KW"/>
</dbReference>
<dbReference type="InterPro" id="IPR045057">
    <property type="entry name" value="Gcn5-rel_NAT"/>
</dbReference>
<dbReference type="InterPro" id="IPR002109">
    <property type="entry name" value="Glutaredoxin"/>
</dbReference>
<dbReference type="AlphaFoldDB" id="I3C3L4"/>
<sequence length="178" mass="20663">MKKNIPIIKLYGAEGCHKTRYYQLLLEARGLPFQFLDVEKNEDYAEELRSLYESGKLNFPTITIGSKKLRNPNKEELNKWLNKLIPSILDVQHDKVNNAYLLAINEEIAKVEYQLKNGKMYLIHSEVPIQLRGRGIGKELVEKTFEKLTKEGYKAVAVCSYVKAVAKRSDKWKEIIEF</sequence>
<dbReference type="PROSITE" id="PS51729">
    <property type="entry name" value="GNAT_YJDJ"/>
    <property type="match status" value="1"/>
</dbReference>
<dbReference type="HOGENOM" id="CLU_1508676_0_0_10"/>
<keyword evidence="2" id="KW-0808">Transferase</keyword>
<dbReference type="Pfam" id="PF14542">
    <property type="entry name" value="Acetyltransf_CG"/>
    <property type="match status" value="1"/>
</dbReference>
<dbReference type="InterPro" id="IPR031165">
    <property type="entry name" value="GNAT_YJDJ"/>
</dbReference>
<name>I3C3L4_9FLAO</name>
<dbReference type="CDD" id="cd02976">
    <property type="entry name" value="NrdH"/>
    <property type="match status" value="1"/>
</dbReference>
<dbReference type="Proteomes" id="UP000004690">
    <property type="component" value="Unassembled WGS sequence"/>
</dbReference>
<dbReference type="Pfam" id="PF00462">
    <property type="entry name" value="Glutaredoxin"/>
    <property type="match status" value="1"/>
</dbReference>
<evidence type="ECO:0000313" key="3">
    <source>
        <dbReference type="Proteomes" id="UP000004690"/>
    </source>
</evidence>
<evidence type="ECO:0000313" key="2">
    <source>
        <dbReference type="EMBL" id="EIJ38207.1"/>
    </source>
</evidence>
<dbReference type="PANTHER" id="PTHR31435:SF10">
    <property type="entry name" value="BSR4717 PROTEIN"/>
    <property type="match status" value="1"/>
</dbReference>
<dbReference type="EMBL" id="JH651379">
    <property type="protein sequence ID" value="EIJ38207.1"/>
    <property type="molecule type" value="Genomic_DNA"/>
</dbReference>
<accession>I3C3L4</accession>
<dbReference type="Gene3D" id="3.40.30.10">
    <property type="entry name" value="Glutaredoxin"/>
    <property type="match status" value="1"/>
</dbReference>
<keyword evidence="3" id="KW-1185">Reference proteome</keyword>
<dbReference type="Gene3D" id="3.40.630.30">
    <property type="match status" value="1"/>
</dbReference>
<gene>
    <name evidence="2" type="ORF">JoomaDRAFT_1188</name>
</gene>